<reference evidence="1 2" key="1">
    <citation type="submission" date="2016-07" db="EMBL/GenBank/DDBJ databases">
        <title>Complete genome sequence of the Lentzea guizhouensis DHS C013.</title>
        <authorList>
            <person name="Cao C."/>
        </authorList>
    </citation>
    <scope>NUCLEOTIDE SEQUENCE [LARGE SCALE GENOMIC DNA]</scope>
    <source>
        <strain evidence="1 2">DHS C013</strain>
    </source>
</reference>
<dbReference type="SUPFAM" id="SSF47413">
    <property type="entry name" value="lambda repressor-like DNA-binding domains"/>
    <property type="match status" value="1"/>
</dbReference>
<dbReference type="Pfam" id="PF13560">
    <property type="entry name" value="HTH_31"/>
    <property type="match status" value="1"/>
</dbReference>
<evidence type="ECO:0000313" key="1">
    <source>
        <dbReference type="EMBL" id="ANZ37070.1"/>
    </source>
</evidence>
<dbReference type="STRING" id="1586287.BBK82_14340"/>
<proteinExistence type="predicted"/>
<evidence type="ECO:0000313" key="2">
    <source>
        <dbReference type="Proteomes" id="UP000093053"/>
    </source>
</evidence>
<gene>
    <name evidence="1" type="ORF">BBK82_14340</name>
</gene>
<dbReference type="KEGG" id="led:BBK82_14340"/>
<keyword evidence="2" id="KW-1185">Reference proteome</keyword>
<dbReference type="Proteomes" id="UP000093053">
    <property type="component" value="Chromosome"/>
</dbReference>
<organism evidence="1 2">
    <name type="scientific">Lentzea guizhouensis</name>
    <dbReference type="NCBI Taxonomy" id="1586287"/>
    <lineage>
        <taxon>Bacteria</taxon>
        <taxon>Bacillati</taxon>
        <taxon>Actinomycetota</taxon>
        <taxon>Actinomycetes</taxon>
        <taxon>Pseudonocardiales</taxon>
        <taxon>Pseudonocardiaceae</taxon>
        <taxon>Lentzea</taxon>
    </lineage>
</organism>
<protein>
    <submittedName>
        <fullName evidence="1">Uncharacterized protein</fullName>
    </submittedName>
</protein>
<dbReference type="InterPro" id="IPR001387">
    <property type="entry name" value="Cro/C1-type_HTH"/>
</dbReference>
<dbReference type="EMBL" id="CP016793">
    <property type="protein sequence ID" value="ANZ37070.1"/>
    <property type="molecule type" value="Genomic_DNA"/>
</dbReference>
<dbReference type="AlphaFoldDB" id="A0A1B2HH98"/>
<accession>A0A1B2HH98</accession>
<dbReference type="GO" id="GO:0003677">
    <property type="term" value="F:DNA binding"/>
    <property type="evidence" value="ECO:0007669"/>
    <property type="project" value="InterPro"/>
</dbReference>
<sequence length="198" mass="22355">MVALGRWLSDERRAVGLTNDRLGARIGYHGTTVSRACNGKAVPSWALVSAIVVACHGDVGLARRLWEDAVQAQRVRRNQRIRREPIGRIDSFDGLSAGLRQMWLDTGLSQRAIVHADESGRLRRSSLGAVLRGERRPHKELTAALTRACGGDEQTVAVWVQVWEQLDADHQRARYSALLAARERRRHYFRSRTAFRRP</sequence>
<name>A0A1B2HH98_9PSEU</name>
<dbReference type="InterPro" id="IPR010982">
    <property type="entry name" value="Lambda_DNA-bd_dom_sf"/>
</dbReference>
<dbReference type="CDD" id="cd00093">
    <property type="entry name" value="HTH_XRE"/>
    <property type="match status" value="1"/>
</dbReference>